<feature type="transmembrane region" description="Helical" evidence="5">
    <location>
        <begin position="195"/>
        <end position="216"/>
    </location>
</feature>
<feature type="transmembrane region" description="Helical" evidence="5">
    <location>
        <begin position="462"/>
        <end position="482"/>
    </location>
</feature>
<evidence type="ECO:0000256" key="3">
    <source>
        <dbReference type="ARBA" id="ARBA00022989"/>
    </source>
</evidence>
<keyword evidence="4 5" id="KW-0472">Membrane</keyword>
<evidence type="ECO:0000313" key="7">
    <source>
        <dbReference type="Proteomes" id="UP000019763"/>
    </source>
</evidence>
<gene>
    <name evidence="6" type="ORF">GNI_073150</name>
</gene>
<sequence length="654" mass="71161">MPGGVGSKVEHGVKLQKGVMKAKRLAMYLTPQTLLLVYVGIFLMAMCTAVESSTTYSLLPYITSAFSAHSMMSTVQVTLNVMSTALKPLAAKVCDVVGRTEALFIAVVFYVIGYIVISVTHSIGTYTAAQLFYVAGQTSCLIIIQLIIADITGLANRVLLSVVPSTPYLVSGWIGPPLAEAILKRGSGSTWRLGIAMWAAILPVAASPLCGVLLLLRYKCGQKSRRNEQVIDNDVAVHDTDVRDTDVRDTDVRDTDVRDTESTRVRSTISDESAMSNSTHGMTWYEKVWYYLEQMDSIGTVMFAGALILLLVPLTLSSTDPTYFKSAQFISEIVCGAVLLALFGLYDVKFAKYPTVSIRMLRSPTVLAGCATVFFYFMAFYCFDIYLTSYFQVVQFATISQAGYAGNIFNVASTTTGIIAGLIIRFWKKWETTTTLRVSVLTGTTIYLGGIIWLAVACAKDGASFMVMLFAFGVISVGAGFLTTPVQAAVQSVVSHQEVAAVTSVVLCSTMLGGSVGTTIGGCVWTAVLPMYLRRYLPSDFDVARISEDMTYALSFPKGSVERIAINKAYQNSMSILEYIALGCACVVWLCALFIKPSDEFENNDRAGDIYLALDTKSEAAEIQNHEQLSLDVGDHVSGIYRPEETKITQSSMV</sequence>
<dbReference type="Gene3D" id="1.20.1250.20">
    <property type="entry name" value="MFS general substrate transporter like domains"/>
    <property type="match status" value="1"/>
</dbReference>
<comment type="caution">
    <text evidence="6">The sequence shown here is derived from an EMBL/GenBank/DDBJ whole genome shotgun (WGS) entry which is preliminary data.</text>
</comment>
<dbReference type="PANTHER" id="PTHR23501:SF87">
    <property type="entry name" value="SIDEROPHORE IRON TRANSPORTER 2"/>
    <property type="match status" value="1"/>
</dbReference>
<organism evidence="6 7">
    <name type="scientific">Gregarina niphandrodes</name>
    <name type="common">Septate eugregarine</name>
    <dbReference type="NCBI Taxonomy" id="110365"/>
    <lineage>
        <taxon>Eukaryota</taxon>
        <taxon>Sar</taxon>
        <taxon>Alveolata</taxon>
        <taxon>Apicomplexa</taxon>
        <taxon>Conoidasida</taxon>
        <taxon>Gregarinasina</taxon>
        <taxon>Eugregarinorida</taxon>
        <taxon>Gregarinidae</taxon>
        <taxon>Gregarina</taxon>
    </lineage>
</organism>
<evidence type="ECO:0000256" key="2">
    <source>
        <dbReference type="ARBA" id="ARBA00022692"/>
    </source>
</evidence>
<dbReference type="VEuPathDB" id="CryptoDB:GNI_073150"/>
<keyword evidence="3 5" id="KW-1133">Transmembrane helix</keyword>
<feature type="transmembrane region" description="Helical" evidence="5">
    <location>
        <begin position="328"/>
        <end position="346"/>
    </location>
</feature>
<feature type="transmembrane region" description="Helical" evidence="5">
    <location>
        <begin position="366"/>
        <end position="387"/>
    </location>
</feature>
<evidence type="ECO:0000313" key="6">
    <source>
        <dbReference type="EMBL" id="EZG67007.1"/>
    </source>
</evidence>
<accession>A0A023B783</accession>
<dbReference type="OrthoDB" id="2241241at2759"/>
<dbReference type="RefSeq" id="XP_011130394.1">
    <property type="nucleotide sequence ID" value="XM_011132092.1"/>
</dbReference>
<dbReference type="eggNOG" id="KOG0254">
    <property type="taxonomic scope" value="Eukaryota"/>
</dbReference>
<feature type="transmembrane region" description="Helical" evidence="5">
    <location>
        <begin position="297"/>
        <end position="316"/>
    </location>
</feature>
<dbReference type="GeneID" id="22912679"/>
<dbReference type="EMBL" id="AFNH02000548">
    <property type="protein sequence ID" value="EZG67007.1"/>
    <property type="molecule type" value="Genomic_DNA"/>
</dbReference>
<dbReference type="Pfam" id="PF07690">
    <property type="entry name" value="MFS_1"/>
    <property type="match status" value="1"/>
</dbReference>
<reference evidence="6" key="1">
    <citation type="submission" date="2013-12" db="EMBL/GenBank/DDBJ databases">
        <authorList>
            <person name="Omoto C.K."/>
            <person name="Sibley D."/>
            <person name="Venepally P."/>
            <person name="Hadjithomas M."/>
            <person name="Karamycheva S."/>
            <person name="Brunk B."/>
            <person name="Roos D."/>
            <person name="Caler E."/>
            <person name="Lorenzi H."/>
        </authorList>
    </citation>
    <scope>NUCLEOTIDE SEQUENCE</scope>
</reference>
<feature type="transmembrane region" description="Helical" evidence="5">
    <location>
        <begin position="102"/>
        <end position="124"/>
    </location>
</feature>
<feature type="transmembrane region" description="Helical" evidence="5">
    <location>
        <begin position="58"/>
        <end position="81"/>
    </location>
</feature>
<feature type="transmembrane region" description="Helical" evidence="5">
    <location>
        <begin position="576"/>
        <end position="595"/>
    </location>
</feature>
<feature type="transmembrane region" description="Helical" evidence="5">
    <location>
        <begin position="25"/>
        <end position="46"/>
    </location>
</feature>
<dbReference type="OMA" id="PWKGKGL"/>
<dbReference type="GO" id="GO:0005886">
    <property type="term" value="C:plasma membrane"/>
    <property type="evidence" value="ECO:0007669"/>
    <property type="project" value="TreeGrafter"/>
</dbReference>
<keyword evidence="7" id="KW-1185">Reference proteome</keyword>
<evidence type="ECO:0000256" key="5">
    <source>
        <dbReference type="SAM" id="Phobius"/>
    </source>
</evidence>
<dbReference type="InterPro" id="IPR036259">
    <property type="entry name" value="MFS_trans_sf"/>
</dbReference>
<keyword evidence="2 5" id="KW-0812">Transmembrane</keyword>
<comment type="subcellular location">
    <subcellularLocation>
        <location evidence="1">Membrane</location>
        <topology evidence="1">Multi-pass membrane protein</topology>
    </subcellularLocation>
</comment>
<feature type="transmembrane region" description="Helical" evidence="5">
    <location>
        <begin position="130"/>
        <end position="151"/>
    </location>
</feature>
<evidence type="ECO:0000256" key="4">
    <source>
        <dbReference type="ARBA" id="ARBA00023136"/>
    </source>
</evidence>
<protein>
    <submittedName>
        <fullName evidence="6">Siderochrome-iron transporter</fullName>
    </submittedName>
</protein>
<evidence type="ECO:0000256" key="1">
    <source>
        <dbReference type="ARBA" id="ARBA00004141"/>
    </source>
</evidence>
<dbReference type="InterPro" id="IPR011701">
    <property type="entry name" value="MFS"/>
</dbReference>
<dbReference type="AlphaFoldDB" id="A0A023B783"/>
<proteinExistence type="predicted"/>
<feature type="transmembrane region" description="Helical" evidence="5">
    <location>
        <begin position="407"/>
        <end position="426"/>
    </location>
</feature>
<name>A0A023B783_GRENI</name>
<dbReference type="Proteomes" id="UP000019763">
    <property type="component" value="Unassembled WGS sequence"/>
</dbReference>
<feature type="transmembrane region" description="Helical" evidence="5">
    <location>
        <begin position="438"/>
        <end position="456"/>
    </location>
</feature>
<dbReference type="PANTHER" id="PTHR23501">
    <property type="entry name" value="MAJOR FACILITATOR SUPERFAMILY"/>
    <property type="match status" value="1"/>
</dbReference>
<dbReference type="GO" id="GO:0015343">
    <property type="term" value="F:siderophore-iron transmembrane transporter activity"/>
    <property type="evidence" value="ECO:0007669"/>
    <property type="project" value="TreeGrafter"/>
</dbReference>
<dbReference type="SUPFAM" id="SSF103473">
    <property type="entry name" value="MFS general substrate transporter"/>
    <property type="match status" value="2"/>
</dbReference>